<dbReference type="InterPro" id="IPR027417">
    <property type="entry name" value="P-loop_NTPase"/>
</dbReference>
<proteinExistence type="predicted"/>
<dbReference type="EC" id="2.8.2.-" evidence="2"/>
<keyword evidence="1" id="KW-0175">Coiled coil</keyword>
<keyword evidence="3" id="KW-1185">Reference proteome</keyword>
<protein>
    <submittedName>
        <fullName evidence="2">Sulfotransferase</fullName>
        <ecNumber evidence="2">2.8.2.-</ecNumber>
    </submittedName>
</protein>
<evidence type="ECO:0000313" key="2">
    <source>
        <dbReference type="EMBL" id="MEX0426274.1"/>
    </source>
</evidence>
<dbReference type="Proteomes" id="UP001556631">
    <property type="component" value="Unassembled WGS sequence"/>
</dbReference>
<dbReference type="SUPFAM" id="SSF52540">
    <property type="entry name" value="P-loop containing nucleoside triphosphate hydrolases"/>
    <property type="match status" value="1"/>
</dbReference>
<sequence>MRSVAGRIARRTPGVARVVQQRDELAARVERLERRVANLTRPAREDLSFVFIVTYGRSGSTLLQGLLDSIPGWLIRGENAGSVYPLFQHHKLITERPQSRPRPTPTTARDPWFGLDGYPRQQALRELRALVLDTLLRPEPDTRVTGFKEIRWQSPDLVDYLEFLRLLFPGARFVFNTRDHEKVVASWQKKGGGWADRDRDAQLVEVARIEKLQLAAADALGDAAYRVHFDDYVADVGALRGLFDWLGEEYDEPRLRAVMETQHSY</sequence>
<evidence type="ECO:0000256" key="1">
    <source>
        <dbReference type="SAM" id="Coils"/>
    </source>
</evidence>
<feature type="coiled-coil region" evidence="1">
    <location>
        <begin position="15"/>
        <end position="42"/>
    </location>
</feature>
<comment type="caution">
    <text evidence="2">The sequence shown here is derived from an EMBL/GenBank/DDBJ whole genome shotgun (WGS) entry which is preliminary data.</text>
</comment>
<dbReference type="GO" id="GO:0016740">
    <property type="term" value="F:transferase activity"/>
    <property type="evidence" value="ECO:0007669"/>
    <property type="project" value="UniProtKB-KW"/>
</dbReference>
<gene>
    <name evidence="2" type="ORF">AB3X52_01490</name>
</gene>
<dbReference type="RefSeq" id="WP_367990926.1">
    <property type="nucleotide sequence ID" value="NZ_JBFPJR010000002.1"/>
</dbReference>
<dbReference type="Pfam" id="PF13469">
    <property type="entry name" value="Sulfotransfer_3"/>
    <property type="match status" value="1"/>
</dbReference>
<reference evidence="2 3" key="1">
    <citation type="submission" date="2024-07" db="EMBL/GenBank/DDBJ databases">
        <authorList>
            <person name="Lee S."/>
            <person name="Kang M."/>
        </authorList>
    </citation>
    <scope>NUCLEOTIDE SEQUENCE [LARGE SCALE GENOMIC DNA]</scope>
    <source>
        <strain evidence="2 3">DS6</strain>
    </source>
</reference>
<organism evidence="2 3">
    <name type="scientific">Nocardioides eburneus</name>
    <dbReference type="NCBI Taxonomy" id="3231482"/>
    <lineage>
        <taxon>Bacteria</taxon>
        <taxon>Bacillati</taxon>
        <taxon>Actinomycetota</taxon>
        <taxon>Actinomycetes</taxon>
        <taxon>Propionibacteriales</taxon>
        <taxon>Nocardioidaceae</taxon>
        <taxon>Nocardioides</taxon>
    </lineage>
</organism>
<dbReference type="EMBL" id="JBFPJR010000002">
    <property type="protein sequence ID" value="MEX0426274.1"/>
    <property type="molecule type" value="Genomic_DNA"/>
</dbReference>
<accession>A0ABV3SUZ1</accession>
<keyword evidence="2" id="KW-0808">Transferase</keyword>
<name>A0ABV3SUZ1_9ACTN</name>
<evidence type="ECO:0000313" key="3">
    <source>
        <dbReference type="Proteomes" id="UP001556631"/>
    </source>
</evidence>
<dbReference type="Gene3D" id="3.40.50.300">
    <property type="entry name" value="P-loop containing nucleotide triphosphate hydrolases"/>
    <property type="match status" value="1"/>
</dbReference>